<feature type="region of interest" description="Disordered" evidence="4">
    <location>
        <begin position="179"/>
        <end position="253"/>
    </location>
</feature>
<accession>A0A0N4V5B7</accession>
<dbReference type="InterPro" id="IPR002219">
    <property type="entry name" value="PKC_DAG/PE"/>
</dbReference>
<evidence type="ECO:0000256" key="1">
    <source>
        <dbReference type="ARBA" id="ARBA00022723"/>
    </source>
</evidence>
<feature type="compositionally biased region" description="Polar residues" evidence="4">
    <location>
        <begin position="225"/>
        <end position="238"/>
    </location>
</feature>
<evidence type="ECO:0000313" key="7">
    <source>
        <dbReference type="EMBL" id="VDD90287.1"/>
    </source>
</evidence>
<dbReference type="GO" id="GO:0032154">
    <property type="term" value="C:cleavage furrow"/>
    <property type="evidence" value="ECO:0007669"/>
    <property type="project" value="TreeGrafter"/>
</dbReference>
<dbReference type="AlphaFoldDB" id="A0A0N4V5B7"/>
<dbReference type="SUPFAM" id="SSF48350">
    <property type="entry name" value="GTPase activation domain, GAP"/>
    <property type="match status" value="1"/>
</dbReference>
<keyword evidence="1" id="KW-0479">Metal-binding</keyword>
<dbReference type="Proteomes" id="UP000274131">
    <property type="component" value="Unassembled WGS sequence"/>
</dbReference>
<evidence type="ECO:0000256" key="4">
    <source>
        <dbReference type="SAM" id="MobiDB-lite"/>
    </source>
</evidence>
<dbReference type="WBParaSite" id="EVEC_0000540701-mRNA-1">
    <property type="protein sequence ID" value="EVEC_0000540701-mRNA-1"/>
    <property type="gene ID" value="EVEC_0000540701"/>
</dbReference>
<dbReference type="PANTHER" id="PTHR46199:SF3">
    <property type="entry name" value="RAC GTPASE-ACTIVATING PROTEIN 1"/>
    <property type="match status" value="1"/>
</dbReference>
<dbReference type="GO" id="GO:0000281">
    <property type="term" value="P:mitotic cytokinesis"/>
    <property type="evidence" value="ECO:0007669"/>
    <property type="project" value="TreeGrafter"/>
</dbReference>
<proteinExistence type="predicted"/>
<dbReference type="GO" id="GO:0097149">
    <property type="term" value="C:centralspindlin complex"/>
    <property type="evidence" value="ECO:0007669"/>
    <property type="project" value="TreeGrafter"/>
</dbReference>
<name>A0A0N4V5B7_ENTVE</name>
<keyword evidence="2" id="KW-0862">Zinc</keyword>
<evidence type="ECO:0000256" key="3">
    <source>
        <dbReference type="SAM" id="Coils"/>
    </source>
</evidence>
<dbReference type="PANTHER" id="PTHR46199">
    <property type="entry name" value="RAC GTPASE-ACTIVATING PROTEIN 1"/>
    <property type="match status" value="1"/>
</dbReference>
<dbReference type="STRING" id="51028.A0A0N4V5B7"/>
<dbReference type="InterPro" id="IPR008936">
    <property type="entry name" value="Rho_GTPase_activation_prot"/>
</dbReference>
<evidence type="ECO:0000313" key="8">
    <source>
        <dbReference type="Proteomes" id="UP000274131"/>
    </source>
</evidence>
<dbReference type="GO" id="GO:0005634">
    <property type="term" value="C:nucleus"/>
    <property type="evidence" value="ECO:0007669"/>
    <property type="project" value="TreeGrafter"/>
</dbReference>
<dbReference type="SMART" id="SM00324">
    <property type="entry name" value="RhoGAP"/>
    <property type="match status" value="1"/>
</dbReference>
<dbReference type="InterPro" id="IPR000198">
    <property type="entry name" value="RhoGAP_dom"/>
</dbReference>
<reference evidence="9" key="1">
    <citation type="submission" date="2017-02" db="UniProtKB">
        <authorList>
            <consortium name="WormBaseParasite"/>
        </authorList>
    </citation>
    <scope>IDENTIFICATION</scope>
</reference>
<keyword evidence="8" id="KW-1185">Reference proteome</keyword>
<dbReference type="PROSITE" id="PS50238">
    <property type="entry name" value="RHOGAP"/>
    <property type="match status" value="1"/>
</dbReference>
<feature type="domain" description="Phorbol-ester/DAG-type" evidence="5">
    <location>
        <begin position="342"/>
        <end position="404"/>
    </location>
</feature>
<dbReference type="GO" id="GO:0051256">
    <property type="term" value="P:mitotic spindle midzone assembly"/>
    <property type="evidence" value="ECO:0007669"/>
    <property type="project" value="TreeGrafter"/>
</dbReference>
<dbReference type="GO" id="GO:0005096">
    <property type="term" value="F:GTPase activator activity"/>
    <property type="evidence" value="ECO:0007669"/>
    <property type="project" value="TreeGrafter"/>
</dbReference>
<dbReference type="Pfam" id="PF00620">
    <property type="entry name" value="RhoGAP"/>
    <property type="match status" value="1"/>
</dbReference>
<dbReference type="SUPFAM" id="SSF57889">
    <property type="entry name" value="Cysteine-rich domain"/>
    <property type="match status" value="1"/>
</dbReference>
<evidence type="ECO:0000259" key="5">
    <source>
        <dbReference type="PROSITE" id="PS50081"/>
    </source>
</evidence>
<feature type="domain" description="Rho-GAP" evidence="6">
    <location>
        <begin position="420"/>
        <end position="607"/>
    </location>
</feature>
<dbReference type="InterPro" id="IPR046349">
    <property type="entry name" value="C1-like_sf"/>
</dbReference>
<reference evidence="7 8" key="2">
    <citation type="submission" date="2018-10" db="EMBL/GenBank/DDBJ databases">
        <authorList>
            <consortium name="Pathogen Informatics"/>
        </authorList>
    </citation>
    <scope>NUCLEOTIDE SEQUENCE [LARGE SCALE GENOMIC DNA]</scope>
</reference>
<sequence length="775" mass="87766">MAKGNQLSSASSRSVLNQYVDNTVCYQQLLNGYGTEIFQLIDILEGVRQNWAETNRENFALKKQNSELEDKLWLIFRYRLILCSRKNQVTQRQSSDAKLLHARAQIEDLVSKNTQLRNEYTDMERILLRVKELITPEISRMSDEEQLKYAFLNEFTTNQKFGVSSKCYAVNSDFQDDDIDYDKTTDSIDQESNTEIKEEPKTPVVKSSSKRSHIEPLSPLKRSNVDNLQTPADSTKNTVPYKRSKPIAPYPPTNTLITTTTTITVDTSDVPSPKTRVSIKRLYKRSMSESNILLEEERRNIETVARFNALTPGCGTTSTVDLRSPYVSIKSWLKGTTIENRQHNYTGSKLMFSEKCDVCGRYIVGLGKALKCLGIKLPHLLNRLVNNCNLPVHKACASRAPVPCIPPISTPRATSRQQRPRLKDFCPTSQPMIPYSIIYCVIAIERHFLDVEGLYRKPGERACIVKLYADFKSTSFRPKLKNYEPEVLTGYIKYFLKQLRDSLIPSSSWIDFVEAAGKNNTAAFEQCIMDLPIPNRDTLAYLCRHFQTVCENSSINKMTPEALARSIAPTIVGPAPVRIMNMAQSGDEAAKQIQVMLTLLRMPNDYWGKLYYCATPRRDFEITKSSLALPSAAGDRTPQRHVRIAEPNETTQTVASAADRSILGPIHTPPDNQSESKKLFDEQADVEHYVTLRISMESVFSLLVGNLVLNLALNYVTLTKATSAHCLEGLVFGNHEIWKDLNGHDSIGNTNGYTELKVVKNQKYKLCLGLFFYYD</sequence>
<dbReference type="GO" id="GO:0007266">
    <property type="term" value="P:Rho protein signal transduction"/>
    <property type="evidence" value="ECO:0007669"/>
    <property type="project" value="TreeGrafter"/>
</dbReference>
<dbReference type="GO" id="GO:0030496">
    <property type="term" value="C:midbody"/>
    <property type="evidence" value="ECO:0007669"/>
    <property type="project" value="TreeGrafter"/>
</dbReference>
<dbReference type="GO" id="GO:0046872">
    <property type="term" value="F:metal ion binding"/>
    <property type="evidence" value="ECO:0007669"/>
    <property type="project" value="UniProtKB-KW"/>
</dbReference>
<organism evidence="9">
    <name type="scientific">Enterobius vermicularis</name>
    <name type="common">Human pinworm</name>
    <dbReference type="NCBI Taxonomy" id="51028"/>
    <lineage>
        <taxon>Eukaryota</taxon>
        <taxon>Metazoa</taxon>
        <taxon>Ecdysozoa</taxon>
        <taxon>Nematoda</taxon>
        <taxon>Chromadorea</taxon>
        <taxon>Rhabditida</taxon>
        <taxon>Spirurina</taxon>
        <taxon>Oxyuridomorpha</taxon>
        <taxon>Oxyuroidea</taxon>
        <taxon>Oxyuridae</taxon>
        <taxon>Enterobius</taxon>
    </lineage>
</organism>
<dbReference type="PROSITE" id="PS50081">
    <property type="entry name" value="ZF_DAG_PE_2"/>
    <property type="match status" value="1"/>
</dbReference>
<dbReference type="OrthoDB" id="2218807at2759"/>
<feature type="coiled-coil region" evidence="3">
    <location>
        <begin position="99"/>
        <end position="126"/>
    </location>
</feature>
<dbReference type="GO" id="GO:0051233">
    <property type="term" value="C:spindle midzone"/>
    <property type="evidence" value="ECO:0007669"/>
    <property type="project" value="TreeGrafter"/>
</dbReference>
<keyword evidence="3" id="KW-0175">Coiled coil</keyword>
<evidence type="ECO:0000313" key="9">
    <source>
        <dbReference type="WBParaSite" id="EVEC_0000540701-mRNA-1"/>
    </source>
</evidence>
<evidence type="ECO:0000256" key="2">
    <source>
        <dbReference type="ARBA" id="ARBA00022833"/>
    </source>
</evidence>
<evidence type="ECO:0000259" key="6">
    <source>
        <dbReference type="PROSITE" id="PS50238"/>
    </source>
</evidence>
<gene>
    <name evidence="7" type="ORF">EVEC_LOCUS5038</name>
</gene>
<dbReference type="Gene3D" id="3.30.60.20">
    <property type="match status" value="1"/>
</dbReference>
<dbReference type="Gene3D" id="1.10.555.10">
    <property type="entry name" value="Rho GTPase activation protein"/>
    <property type="match status" value="1"/>
</dbReference>
<protein>
    <submittedName>
        <fullName evidence="9">Rho-GAP domain-containing protein</fullName>
    </submittedName>
</protein>
<dbReference type="EMBL" id="UXUI01008034">
    <property type="protein sequence ID" value="VDD90287.1"/>
    <property type="molecule type" value="Genomic_DNA"/>
</dbReference>